<proteinExistence type="predicted"/>
<reference evidence="1 2" key="1">
    <citation type="submission" date="2015-09" db="EMBL/GenBank/DDBJ databases">
        <title>Aphanizomenon flos-aquae WA102.</title>
        <authorList>
            <person name="Driscoll C."/>
        </authorList>
    </citation>
    <scope>NUCLEOTIDE SEQUENCE [LARGE SCALE GENOMIC DNA]</scope>
    <source>
        <strain evidence="1">WA102</strain>
    </source>
</reference>
<evidence type="ECO:0000313" key="2">
    <source>
        <dbReference type="Proteomes" id="UP000092093"/>
    </source>
</evidence>
<gene>
    <name evidence="1" type="ORF">AN484_19800</name>
</gene>
<dbReference type="AlphaFoldDB" id="A0A1B7WY31"/>
<sequence length="100" mass="10624">MALINTLGAPQSMITGKNILGARIYAPLLPDAAIAGVAILESVVPKVMAAVPVPVFRMATRNARVGVFVISCKAADGEVVRSKRYVGERILRESMINPYG</sequence>
<dbReference type="EMBL" id="LJOW01000130">
    <property type="protein sequence ID" value="OBQ41990.1"/>
    <property type="molecule type" value="Genomic_DNA"/>
</dbReference>
<evidence type="ECO:0000313" key="1">
    <source>
        <dbReference type="EMBL" id="OBQ41990.1"/>
    </source>
</evidence>
<organism evidence="1 2">
    <name type="scientific">Aphanizomenon flos-aquae WA102</name>
    <dbReference type="NCBI Taxonomy" id="1710896"/>
    <lineage>
        <taxon>Bacteria</taxon>
        <taxon>Bacillati</taxon>
        <taxon>Cyanobacteriota</taxon>
        <taxon>Cyanophyceae</taxon>
        <taxon>Nostocales</taxon>
        <taxon>Aphanizomenonaceae</taxon>
        <taxon>Aphanizomenon</taxon>
    </lineage>
</organism>
<dbReference type="Proteomes" id="UP000092093">
    <property type="component" value="Unassembled WGS sequence"/>
</dbReference>
<protein>
    <submittedName>
        <fullName evidence="1">Uncharacterized protein</fullName>
    </submittedName>
</protein>
<comment type="caution">
    <text evidence="1">The sequence shown here is derived from an EMBL/GenBank/DDBJ whole genome shotgun (WGS) entry which is preliminary data.</text>
</comment>
<accession>A0A1B7WY31</accession>
<name>A0A1B7WY31_APHFL</name>